<name>A0A1H0HDB2_9ACTN</name>
<dbReference type="OrthoDB" id="795001at2"/>
<protein>
    <submittedName>
        <fullName evidence="2">Effector-binding domain-containing protein</fullName>
    </submittedName>
</protein>
<gene>
    <name evidence="2" type="ORF">SAMN04515671_0024</name>
</gene>
<dbReference type="Pfam" id="PF06445">
    <property type="entry name" value="GyrI-like"/>
    <property type="match status" value="1"/>
</dbReference>
<dbReference type="InterPro" id="IPR029442">
    <property type="entry name" value="GyrI-like"/>
</dbReference>
<evidence type="ECO:0000313" key="2">
    <source>
        <dbReference type="EMBL" id="SDO17070.1"/>
    </source>
</evidence>
<keyword evidence="3" id="KW-1185">Reference proteome</keyword>
<sequence length="157" mass="17109">MTPEIEVQEMGPEPAAVIRFAAPVSQIGEQVGRIFGEVMSYLQSAGIPPVGPPFTVYPDMEADADGNWHAISGFPVARAVVGNGRVEPYEWPGGDKVVVATHVGPYDALEHTYNAIRSWMQEHNLESAGPMKESYLSDPDQQPDPSEWRTVIFCPAA</sequence>
<dbReference type="AlphaFoldDB" id="A0A1H0HDB2"/>
<dbReference type="InterPro" id="IPR011256">
    <property type="entry name" value="Reg_factor_effector_dom_sf"/>
</dbReference>
<evidence type="ECO:0000313" key="3">
    <source>
        <dbReference type="Proteomes" id="UP000198741"/>
    </source>
</evidence>
<dbReference type="RefSeq" id="WP_090474003.1">
    <property type="nucleotide sequence ID" value="NZ_LT629710.1"/>
</dbReference>
<evidence type="ECO:0000259" key="1">
    <source>
        <dbReference type="SMART" id="SM00871"/>
    </source>
</evidence>
<dbReference type="InterPro" id="IPR010499">
    <property type="entry name" value="AraC_E-bd"/>
</dbReference>
<dbReference type="SUPFAM" id="SSF55136">
    <property type="entry name" value="Probable bacterial effector-binding domain"/>
    <property type="match status" value="1"/>
</dbReference>
<reference evidence="2 3" key="1">
    <citation type="submission" date="2016-10" db="EMBL/GenBank/DDBJ databases">
        <authorList>
            <person name="de Groot N.N."/>
        </authorList>
    </citation>
    <scope>NUCLEOTIDE SEQUENCE [LARGE SCALE GENOMIC DNA]</scope>
    <source>
        <strain evidence="3">P4-7,KCTC 19426,CECT 7604</strain>
    </source>
</reference>
<dbReference type="EMBL" id="LT629710">
    <property type="protein sequence ID" value="SDO17070.1"/>
    <property type="molecule type" value="Genomic_DNA"/>
</dbReference>
<dbReference type="Gene3D" id="3.20.80.10">
    <property type="entry name" value="Regulatory factor, effector binding domain"/>
    <property type="match status" value="1"/>
</dbReference>
<dbReference type="SMART" id="SM00871">
    <property type="entry name" value="AraC_E_bind"/>
    <property type="match status" value="1"/>
</dbReference>
<proteinExistence type="predicted"/>
<accession>A0A1H0HDB2</accession>
<feature type="domain" description="AraC effector-binding" evidence="1">
    <location>
        <begin position="3"/>
        <end position="157"/>
    </location>
</feature>
<organism evidence="2 3">
    <name type="scientific">Nakamurella panacisegetis</name>
    <dbReference type="NCBI Taxonomy" id="1090615"/>
    <lineage>
        <taxon>Bacteria</taxon>
        <taxon>Bacillati</taxon>
        <taxon>Actinomycetota</taxon>
        <taxon>Actinomycetes</taxon>
        <taxon>Nakamurellales</taxon>
        <taxon>Nakamurellaceae</taxon>
        <taxon>Nakamurella</taxon>
    </lineage>
</organism>
<dbReference type="STRING" id="1090615.SAMN04515671_0024"/>
<dbReference type="Proteomes" id="UP000198741">
    <property type="component" value="Chromosome I"/>
</dbReference>